<dbReference type="InterPro" id="IPR005282">
    <property type="entry name" value="LC_transporter"/>
</dbReference>
<protein>
    <submittedName>
        <fullName evidence="3">Uncharacterized protein</fullName>
    </submittedName>
</protein>
<dbReference type="EMBL" id="MU827324">
    <property type="protein sequence ID" value="KAJ7356162.1"/>
    <property type="molecule type" value="Genomic_DNA"/>
</dbReference>
<accession>A0A9W9YP69</accession>
<comment type="caution">
    <text evidence="3">The sequence shown here is derived from an EMBL/GenBank/DDBJ whole genome shotgun (WGS) entry which is preliminary data.</text>
</comment>
<dbReference type="GO" id="GO:0005774">
    <property type="term" value="C:vacuolar membrane"/>
    <property type="evidence" value="ECO:0007669"/>
    <property type="project" value="TreeGrafter"/>
</dbReference>
<proteinExistence type="predicted"/>
<dbReference type="GO" id="GO:0015184">
    <property type="term" value="F:L-cystine transmembrane transporter activity"/>
    <property type="evidence" value="ECO:0007669"/>
    <property type="project" value="TreeGrafter"/>
</dbReference>
<dbReference type="PANTHER" id="PTHR13131">
    <property type="entry name" value="CYSTINOSIN"/>
    <property type="match status" value="1"/>
</dbReference>
<keyword evidence="2" id="KW-1133">Transmembrane helix</keyword>
<evidence type="ECO:0000256" key="2">
    <source>
        <dbReference type="SAM" id="Phobius"/>
    </source>
</evidence>
<sequence>MFLLAYNNDDWKSLFGDFTKFGLGAISILFDMLFIVQHYCLYGSKHARYEVIIDDSSDRKESSDKSLKSMYGSTVP</sequence>
<feature type="compositionally biased region" description="Basic and acidic residues" evidence="1">
    <location>
        <begin position="56"/>
        <end position="67"/>
    </location>
</feature>
<evidence type="ECO:0000313" key="3">
    <source>
        <dbReference type="EMBL" id="KAJ7356162.1"/>
    </source>
</evidence>
<dbReference type="OrthoDB" id="75720at2759"/>
<feature type="region of interest" description="Disordered" evidence="1">
    <location>
        <begin position="56"/>
        <end position="76"/>
    </location>
</feature>
<keyword evidence="4" id="KW-1185">Reference proteome</keyword>
<name>A0A9W9YP69_9CNID</name>
<evidence type="ECO:0000256" key="1">
    <source>
        <dbReference type="SAM" id="MobiDB-lite"/>
    </source>
</evidence>
<dbReference type="Proteomes" id="UP001163046">
    <property type="component" value="Unassembled WGS sequence"/>
</dbReference>
<gene>
    <name evidence="3" type="ORF">OS493_026545</name>
</gene>
<reference evidence="3" key="1">
    <citation type="submission" date="2023-01" db="EMBL/GenBank/DDBJ databases">
        <title>Genome assembly of the deep-sea coral Lophelia pertusa.</title>
        <authorList>
            <person name="Herrera S."/>
            <person name="Cordes E."/>
        </authorList>
    </citation>
    <scope>NUCLEOTIDE SEQUENCE</scope>
    <source>
        <strain evidence="3">USNM1676648</strain>
        <tissue evidence="3">Polyp</tissue>
    </source>
</reference>
<dbReference type="PANTHER" id="PTHR13131:SF5">
    <property type="entry name" value="CYSTINOSIN"/>
    <property type="match status" value="1"/>
</dbReference>
<evidence type="ECO:0000313" key="4">
    <source>
        <dbReference type="Proteomes" id="UP001163046"/>
    </source>
</evidence>
<keyword evidence="2" id="KW-0812">Transmembrane</keyword>
<organism evidence="3 4">
    <name type="scientific">Desmophyllum pertusum</name>
    <dbReference type="NCBI Taxonomy" id="174260"/>
    <lineage>
        <taxon>Eukaryota</taxon>
        <taxon>Metazoa</taxon>
        <taxon>Cnidaria</taxon>
        <taxon>Anthozoa</taxon>
        <taxon>Hexacorallia</taxon>
        <taxon>Scleractinia</taxon>
        <taxon>Caryophylliina</taxon>
        <taxon>Caryophylliidae</taxon>
        <taxon>Desmophyllum</taxon>
    </lineage>
</organism>
<feature type="transmembrane region" description="Helical" evidence="2">
    <location>
        <begin position="20"/>
        <end position="42"/>
    </location>
</feature>
<dbReference type="AlphaFoldDB" id="A0A9W9YP69"/>
<keyword evidence="2" id="KW-0472">Membrane</keyword>